<organism evidence="1 2">
    <name type="scientific">Pyrus ussuriensis x Pyrus communis</name>
    <dbReference type="NCBI Taxonomy" id="2448454"/>
    <lineage>
        <taxon>Eukaryota</taxon>
        <taxon>Viridiplantae</taxon>
        <taxon>Streptophyta</taxon>
        <taxon>Embryophyta</taxon>
        <taxon>Tracheophyta</taxon>
        <taxon>Spermatophyta</taxon>
        <taxon>Magnoliopsida</taxon>
        <taxon>eudicotyledons</taxon>
        <taxon>Gunneridae</taxon>
        <taxon>Pentapetalae</taxon>
        <taxon>rosids</taxon>
        <taxon>fabids</taxon>
        <taxon>Rosales</taxon>
        <taxon>Rosaceae</taxon>
        <taxon>Amygdaloideae</taxon>
        <taxon>Maleae</taxon>
        <taxon>Pyrus</taxon>
    </lineage>
</organism>
<dbReference type="InterPro" id="IPR038765">
    <property type="entry name" value="Papain-like_cys_pep_sf"/>
</dbReference>
<dbReference type="Proteomes" id="UP000327157">
    <property type="component" value="Unassembled WGS sequence"/>
</dbReference>
<reference evidence="1 2" key="1">
    <citation type="submission" date="2019-09" db="EMBL/GenBank/DDBJ databases">
        <authorList>
            <person name="Ou C."/>
        </authorList>
    </citation>
    <scope>NUCLEOTIDE SEQUENCE [LARGE SCALE GENOMIC DNA]</scope>
    <source>
        <strain evidence="1">S2</strain>
        <tissue evidence="1">Leaf</tissue>
    </source>
</reference>
<keyword evidence="1" id="KW-0489">Methyltransferase</keyword>
<proteinExistence type="predicted"/>
<keyword evidence="2" id="KW-1185">Reference proteome</keyword>
<dbReference type="AlphaFoldDB" id="A0A5N5HAX1"/>
<dbReference type="GO" id="GO:0032259">
    <property type="term" value="P:methylation"/>
    <property type="evidence" value="ECO:0007669"/>
    <property type="project" value="UniProtKB-KW"/>
</dbReference>
<reference evidence="1 2" key="2">
    <citation type="submission" date="2019-11" db="EMBL/GenBank/DDBJ databases">
        <title>A de novo genome assembly of a pear dwarfing rootstock.</title>
        <authorList>
            <person name="Wang F."/>
            <person name="Wang J."/>
            <person name="Li S."/>
            <person name="Zhang Y."/>
            <person name="Fang M."/>
            <person name="Ma L."/>
            <person name="Zhao Y."/>
            <person name="Jiang S."/>
        </authorList>
    </citation>
    <scope>NUCLEOTIDE SEQUENCE [LARGE SCALE GENOMIC DNA]</scope>
    <source>
        <strain evidence="1">S2</strain>
        <tissue evidence="1">Leaf</tissue>
    </source>
</reference>
<dbReference type="SUPFAM" id="SSF54001">
    <property type="entry name" value="Cysteine proteinases"/>
    <property type="match status" value="1"/>
</dbReference>
<dbReference type="OrthoDB" id="1680482at2759"/>
<keyword evidence="1" id="KW-0808">Transferase</keyword>
<evidence type="ECO:0000313" key="2">
    <source>
        <dbReference type="Proteomes" id="UP000327157"/>
    </source>
</evidence>
<accession>A0A5N5HAX1</accession>
<gene>
    <name evidence="1" type="ORF">D8674_037604</name>
</gene>
<comment type="caution">
    <text evidence="1">The sequence shown here is derived from an EMBL/GenBank/DDBJ whole genome shotgun (WGS) entry which is preliminary data.</text>
</comment>
<dbReference type="GO" id="GO:0008168">
    <property type="term" value="F:methyltransferase activity"/>
    <property type="evidence" value="ECO:0007669"/>
    <property type="project" value="UniProtKB-KW"/>
</dbReference>
<dbReference type="EMBL" id="SMOL01000192">
    <property type="protein sequence ID" value="KAB2623743.1"/>
    <property type="molecule type" value="Genomic_DNA"/>
</dbReference>
<dbReference type="Gene3D" id="3.40.395.10">
    <property type="entry name" value="Adenoviral Proteinase, Chain A"/>
    <property type="match status" value="1"/>
</dbReference>
<evidence type="ECO:0000313" key="1">
    <source>
        <dbReference type="EMBL" id="KAB2623743.1"/>
    </source>
</evidence>
<name>A0A5N5HAX1_9ROSA</name>
<sequence>MMMLLFTHPRVSKLERRGKSGTLGWRQRLGHQRGANKKIKMVRHTELTFDPKEHVLQRGVAFKVIDSAYVVEVLQYLYQFHRLKNAVELVYMPFTLYFDGVQTYCEHDYTQMRTQKVTRGHKPEMSTPFLPVAMEMNLKASRIIGDCGVFTLKVIKFLSGGIPLILIKSQNILAFRLRMVVDILHVVHNV</sequence>
<protein>
    <submittedName>
        <fullName evidence="1">N-lysine methyltransferase setd6</fullName>
    </submittedName>
</protein>